<evidence type="ECO:0000313" key="4">
    <source>
        <dbReference type="Proteomes" id="UP000199149"/>
    </source>
</evidence>
<dbReference type="GO" id="GO:0003747">
    <property type="term" value="F:translation release factor activity"/>
    <property type="evidence" value="ECO:0007669"/>
    <property type="project" value="InterPro"/>
</dbReference>
<dbReference type="AlphaFoldDB" id="A0A1I4UX15"/>
<dbReference type="InterPro" id="IPR000352">
    <property type="entry name" value="Pep_chain_release_fac_I"/>
</dbReference>
<accession>A0A1I4UX15</accession>
<name>A0A1I4UX15_9FLAO</name>
<dbReference type="NCBIfam" id="NF006718">
    <property type="entry name" value="PRK09256.1"/>
    <property type="match status" value="1"/>
</dbReference>
<dbReference type="STRING" id="684065.SAMN05421738_104164"/>
<dbReference type="EMBL" id="FOUZ01000004">
    <property type="protein sequence ID" value="SFM93466.1"/>
    <property type="molecule type" value="Genomic_DNA"/>
</dbReference>
<dbReference type="InterPro" id="IPR045853">
    <property type="entry name" value="Pep_chain_release_fac_I_sf"/>
</dbReference>
<evidence type="ECO:0000256" key="1">
    <source>
        <dbReference type="ARBA" id="ARBA00010835"/>
    </source>
</evidence>
<dbReference type="Proteomes" id="UP000199149">
    <property type="component" value="Unassembled WGS sequence"/>
</dbReference>
<organism evidence="3 4">
    <name type="scientific">Algoriella xinjiangensis</name>
    <dbReference type="NCBI Taxonomy" id="684065"/>
    <lineage>
        <taxon>Bacteria</taxon>
        <taxon>Pseudomonadati</taxon>
        <taxon>Bacteroidota</taxon>
        <taxon>Flavobacteriia</taxon>
        <taxon>Flavobacteriales</taxon>
        <taxon>Weeksellaceae</taxon>
        <taxon>Algoriella</taxon>
    </lineage>
</organism>
<dbReference type="PROSITE" id="PS00745">
    <property type="entry name" value="RF_PROK_I"/>
    <property type="match status" value="1"/>
</dbReference>
<protein>
    <submittedName>
        <fullName evidence="3">Ribosome-associated protein</fullName>
    </submittedName>
</protein>
<dbReference type="OrthoDB" id="9815709at2"/>
<dbReference type="GO" id="GO:0072344">
    <property type="term" value="P:rescue of stalled ribosome"/>
    <property type="evidence" value="ECO:0007669"/>
    <property type="project" value="TreeGrafter"/>
</dbReference>
<evidence type="ECO:0000259" key="2">
    <source>
        <dbReference type="PROSITE" id="PS00745"/>
    </source>
</evidence>
<dbReference type="GO" id="GO:0004045">
    <property type="term" value="F:peptidyl-tRNA hydrolase activity"/>
    <property type="evidence" value="ECO:0007669"/>
    <property type="project" value="TreeGrafter"/>
</dbReference>
<feature type="domain" description="Prokaryotic-type class I peptide chain release factors" evidence="2">
    <location>
        <begin position="16"/>
        <end position="32"/>
    </location>
</feature>
<comment type="similarity">
    <text evidence="1">Belongs to the prokaryotic/mitochondrial release factor family.</text>
</comment>
<dbReference type="PANTHER" id="PTHR47814:SF1">
    <property type="entry name" value="PEPTIDYL-TRNA HYDROLASE ARFB"/>
    <property type="match status" value="1"/>
</dbReference>
<dbReference type="SUPFAM" id="SSF75620">
    <property type="entry name" value="Release factor"/>
    <property type="match status" value="1"/>
</dbReference>
<keyword evidence="4" id="KW-1185">Reference proteome</keyword>
<reference evidence="4" key="1">
    <citation type="submission" date="2016-10" db="EMBL/GenBank/DDBJ databases">
        <authorList>
            <person name="Varghese N."/>
            <person name="Submissions S."/>
        </authorList>
    </citation>
    <scope>NUCLEOTIDE SEQUENCE [LARGE SCALE GENOMIC DNA]</scope>
    <source>
        <strain evidence="4">XJ109</strain>
    </source>
</reference>
<evidence type="ECO:0000313" key="3">
    <source>
        <dbReference type="EMBL" id="SFM93466.1"/>
    </source>
</evidence>
<proteinExistence type="inferred from homology"/>
<dbReference type="RefSeq" id="WP_092907197.1">
    <property type="nucleotide sequence ID" value="NZ_FOUZ01000004.1"/>
</dbReference>
<dbReference type="GO" id="GO:0043022">
    <property type="term" value="F:ribosome binding"/>
    <property type="evidence" value="ECO:0007669"/>
    <property type="project" value="TreeGrafter"/>
</dbReference>
<gene>
    <name evidence="3" type="ORF">SAMN05421738_104164</name>
</gene>
<dbReference type="PANTHER" id="PTHR47814">
    <property type="entry name" value="PEPTIDYL-TRNA HYDROLASE ARFB"/>
    <property type="match status" value="1"/>
</dbReference>
<dbReference type="Pfam" id="PF00472">
    <property type="entry name" value="RF-1"/>
    <property type="match status" value="1"/>
</dbReference>
<sequence length="132" mass="15344">MNKEIIKTELNYKAVRSSGAGGQNVNKVSTKIQITFALETSNGLMDEEKITLTEKLSNRITKDNFIIIECDETRSQLKNKELAVKRLFILLENALKKEKKRLVTKVPKRVIRKRLEDKKNQAEKKLNRKFKL</sequence>
<dbReference type="Gene3D" id="3.30.160.20">
    <property type="match status" value="1"/>
</dbReference>